<organism evidence="1 2">
    <name type="scientific">Verrucosispora sioxanthis</name>
    <dbReference type="NCBI Taxonomy" id="2499994"/>
    <lineage>
        <taxon>Bacteria</taxon>
        <taxon>Bacillati</taxon>
        <taxon>Actinomycetota</taxon>
        <taxon>Actinomycetes</taxon>
        <taxon>Micromonosporales</taxon>
        <taxon>Micromonosporaceae</taxon>
        <taxon>Micromonospora</taxon>
    </lineage>
</organism>
<evidence type="ECO:0000313" key="2">
    <source>
        <dbReference type="Proteomes" id="UP000478148"/>
    </source>
</evidence>
<dbReference type="Pfam" id="PF07081">
    <property type="entry name" value="DUF1349"/>
    <property type="match status" value="1"/>
</dbReference>
<sequence>MSIESLEWQDVNGDRVKPPGVGALSASARTDWFVDPAGGEPLGSAPLTLARFDGDFQLSALVEAPLAETYDAVALFIHGGPTIWAKLALERSPAGTDMIVTVVTREVSDDANGVAVAQPGRSWLRISRTGAVYAFHHSDDGAHWALARLFTLGPVAGHRAGFSVQSPMGDGLSARLTDIRITPTTLADARNGS</sequence>
<dbReference type="AlphaFoldDB" id="A0A6M1KRZ2"/>
<dbReference type="Gene3D" id="2.60.120.200">
    <property type="match status" value="1"/>
</dbReference>
<evidence type="ECO:0000313" key="1">
    <source>
        <dbReference type="EMBL" id="NGM12718.1"/>
    </source>
</evidence>
<proteinExistence type="predicted"/>
<name>A0A6M1KRZ2_9ACTN</name>
<dbReference type="Proteomes" id="UP000478148">
    <property type="component" value="Unassembled WGS sequence"/>
</dbReference>
<comment type="caution">
    <text evidence="1">The sequence shown here is derived from an EMBL/GenBank/DDBJ whole genome shotgun (WGS) entry which is preliminary data.</text>
</comment>
<gene>
    <name evidence="1" type="ORF">ENC19_08635</name>
</gene>
<dbReference type="PANTHER" id="PTHR35332">
    <property type="entry name" value="REGULATION OF ENOLASE PROTEIN 1"/>
    <property type="match status" value="1"/>
</dbReference>
<dbReference type="PANTHER" id="PTHR35332:SF2">
    <property type="entry name" value="REGULATION OF ENOLASE PROTEIN 1"/>
    <property type="match status" value="1"/>
</dbReference>
<dbReference type="EMBL" id="SAIY01000002">
    <property type="protein sequence ID" value="NGM12718.1"/>
    <property type="molecule type" value="Genomic_DNA"/>
</dbReference>
<reference evidence="1 2" key="1">
    <citation type="submission" date="2020-02" db="EMBL/GenBank/DDBJ databases">
        <title>Draft Genome Sequence of Verrucosispora sp. Strain CWR15, Isolated from Gulf of Mexico Sponge.</title>
        <authorList>
            <person name="Kennedy S.J."/>
            <person name="Cella E."/>
            <person name="Azarian T."/>
            <person name="Baker B.J."/>
            <person name="Shaw L.N."/>
        </authorList>
    </citation>
    <scope>NUCLEOTIDE SEQUENCE [LARGE SCALE GENOMIC DNA]</scope>
    <source>
        <strain evidence="1 2">CWR15</strain>
    </source>
</reference>
<dbReference type="RefSeq" id="WP_164446598.1">
    <property type="nucleotide sequence ID" value="NZ_SAIY01000002.1"/>
</dbReference>
<dbReference type="InterPro" id="IPR009784">
    <property type="entry name" value="DUF1349"/>
</dbReference>
<accession>A0A6M1KRZ2</accession>
<protein>
    <submittedName>
        <fullName evidence="1">DUF1349 domain-containing protein</fullName>
    </submittedName>
</protein>
<dbReference type="SUPFAM" id="SSF49899">
    <property type="entry name" value="Concanavalin A-like lectins/glucanases"/>
    <property type="match status" value="1"/>
</dbReference>
<keyword evidence="2" id="KW-1185">Reference proteome</keyword>
<dbReference type="InterPro" id="IPR013320">
    <property type="entry name" value="ConA-like_dom_sf"/>
</dbReference>